<proteinExistence type="predicted"/>
<comment type="caution">
    <text evidence="3">The sequence shown here is derived from an EMBL/GenBank/DDBJ whole genome shotgun (WGS) entry which is preliminary data.</text>
</comment>
<keyword evidence="2" id="KW-1133">Transmembrane helix</keyword>
<keyword evidence="2" id="KW-0472">Membrane</keyword>
<reference evidence="3 4" key="1">
    <citation type="submission" date="2024-10" db="EMBL/GenBank/DDBJ databases">
        <title>The Natural Products Discovery Center: Release of the First 8490 Sequenced Strains for Exploring Actinobacteria Biosynthetic Diversity.</title>
        <authorList>
            <person name="Kalkreuter E."/>
            <person name="Kautsar S.A."/>
            <person name="Yang D."/>
            <person name="Bader C.D."/>
            <person name="Teijaro C.N."/>
            <person name="Fluegel L."/>
            <person name="Davis C.M."/>
            <person name="Simpson J.R."/>
            <person name="Lauterbach L."/>
            <person name="Steele A.D."/>
            <person name="Gui C."/>
            <person name="Meng S."/>
            <person name="Li G."/>
            <person name="Viehrig K."/>
            <person name="Ye F."/>
            <person name="Su P."/>
            <person name="Kiefer A.F."/>
            <person name="Nichols A."/>
            <person name="Cepeda A.J."/>
            <person name="Yan W."/>
            <person name="Fan B."/>
            <person name="Jiang Y."/>
            <person name="Adhikari A."/>
            <person name="Zheng C.-J."/>
            <person name="Schuster L."/>
            <person name="Cowan T.M."/>
            <person name="Smanski M.J."/>
            <person name="Chevrette M.G."/>
            <person name="De Carvalho L.P.S."/>
            <person name="Shen B."/>
        </authorList>
    </citation>
    <scope>NUCLEOTIDE SEQUENCE [LARGE SCALE GENOMIC DNA]</scope>
    <source>
        <strain evidence="3 4">NPDC003040</strain>
    </source>
</reference>
<dbReference type="EMBL" id="JBIAPI010000009">
    <property type="protein sequence ID" value="MFF3227036.1"/>
    <property type="molecule type" value="Genomic_DNA"/>
</dbReference>
<protein>
    <recommendedName>
        <fullName evidence="5">5,10-methylene-tetrahydrofolate dehydrogenase/Methenyl tetrahydrofolate cyclohydrolase</fullName>
    </recommendedName>
</protein>
<gene>
    <name evidence="3" type="ORF">ACFYV7_29860</name>
</gene>
<evidence type="ECO:0000313" key="4">
    <source>
        <dbReference type="Proteomes" id="UP001601948"/>
    </source>
</evidence>
<evidence type="ECO:0000313" key="3">
    <source>
        <dbReference type="EMBL" id="MFF3227036.1"/>
    </source>
</evidence>
<dbReference type="RefSeq" id="WP_387722775.1">
    <property type="nucleotide sequence ID" value="NZ_JBIAPI010000009.1"/>
</dbReference>
<keyword evidence="2" id="KW-0812">Transmembrane</keyword>
<name>A0ABW6R0I2_9NOCA</name>
<accession>A0ABW6R0I2</accession>
<feature type="transmembrane region" description="Helical" evidence="2">
    <location>
        <begin position="188"/>
        <end position="212"/>
    </location>
</feature>
<evidence type="ECO:0008006" key="5">
    <source>
        <dbReference type="Google" id="ProtNLM"/>
    </source>
</evidence>
<feature type="compositionally biased region" description="Basic and acidic residues" evidence="1">
    <location>
        <begin position="345"/>
        <end position="361"/>
    </location>
</feature>
<keyword evidence="4" id="KW-1185">Reference proteome</keyword>
<feature type="transmembrane region" description="Helical" evidence="2">
    <location>
        <begin position="224"/>
        <end position="246"/>
    </location>
</feature>
<evidence type="ECO:0000256" key="1">
    <source>
        <dbReference type="SAM" id="MobiDB-lite"/>
    </source>
</evidence>
<feature type="region of interest" description="Disordered" evidence="1">
    <location>
        <begin position="342"/>
        <end position="361"/>
    </location>
</feature>
<feature type="transmembrane region" description="Helical" evidence="2">
    <location>
        <begin position="267"/>
        <end position="292"/>
    </location>
</feature>
<dbReference type="Proteomes" id="UP001601948">
    <property type="component" value="Unassembled WGS sequence"/>
</dbReference>
<organism evidence="3 4">
    <name type="scientific">Nocardia suismassiliense</name>
    <dbReference type="NCBI Taxonomy" id="2077092"/>
    <lineage>
        <taxon>Bacteria</taxon>
        <taxon>Bacillati</taxon>
        <taxon>Actinomycetota</taxon>
        <taxon>Actinomycetes</taxon>
        <taxon>Mycobacteriales</taxon>
        <taxon>Nocardiaceae</taxon>
        <taxon>Nocardia</taxon>
    </lineage>
</organism>
<evidence type="ECO:0000256" key="2">
    <source>
        <dbReference type="SAM" id="Phobius"/>
    </source>
</evidence>
<feature type="transmembrane region" description="Helical" evidence="2">
    <location>
        <begin position="312"/>
        <end position="333"/>
    </location>
</feature>
<sequence>MVEASKQVVVGLLTDPDLPSRLARRLGDLLADELARHIDNGTSWTVGVIADPFEAMYPDHDYLIDKARERVRDTEWDLALCLTDLPMYDEQGVVMAKVDAAHRIALISLPALGGIRLRRRLADLAVALTAALQQQRTPTLADDLAKRLPHTRVDRGATDDTAQLRYTGAAGLPRLLGGMIRANRPWQLFVGLSTALAGALAGTAFGVLYSTIWQLATALGPWRLTAATIAALTTLTTWIVAGHGLWQGRESTGATDTLDRRLRNAGTLATVAAGATAFSAALYILALAAVALVVPPDYLAEVLHRPVRVHDYLAMALMATILGIIAGAVGSGLENDNTVRKAAYSHRERERRQRAEQLRRA</sequence>